<evidence type="ECO:0000256" key="1">
    <source>
        <dbReference type="SAM" id="MobiDB-lite"/>
    </source>
</evidence>
<sequence>MTQEVTARGVGHAVTATRRLLFTPAPRGTLALAPTALTPVLAHHALASFSVCGRRKSLISPSLTPAASTPTNPNTAPSTQHRIPSLSLSTLTGMPPYSQHACPGKPQQAVISNSAFVSSHPSLLSSSHPSLLSSSPPITHPSSPPLTHPSSPPLKYSSSPPLKYSSSPPITHPSSLPLIHPFSPPPLLSSPQVSFLSSFQVSLLSFSPLLLL</sequence>
<feature type="region of interest" description="Disordered" evidence="1">
    <location>
        <begin position="127"/>
        <end position="168"/>
    </location>
</feature>
<organism evidence="2 3">
    <name type="scientific">Petrolisthes cinctipes</name>
    <name type="common">Flat porcelain crab</name>
    <dbReference type="NCBI Taxonomy" id="88211"/>
    <lineage>
        <taxon>Eukaryota</taxon>
        <taxon>Metazoa</taxon>
        <taxon>Ecdysozoa</taxon>
        <taxon>Arthropoda</taxon>
        <taxon>Crustacea</taxon>
        <taxon>Multicrustacea</taxon>
        <taxon>Malacostraca</taxon>
        <taxon>Eumalacostraca</taxon>
        <taxon>Eucarida</taxon>
        <taxon>Decapoda</taxon>
        <taxon>Pleocyemata</taxon>
        <taxon>Anomura</taxon>
        <taxon>Galatheoidea</taxon>
        <taxon>Porcellanidae</taxon>
        <taxon>Petrolisthes</taxon>
    </lineage>
</organism>
<feature type="compositionally biased region" description="Low complexity" evidence="1">
    <location>
        <begin position="127"/>
        <end position="137"/>
    </location>
</feature>
<dbReference type="Proteomes" id="UP001286313">
    <property type="component" value="Unassembled WGS sequence"/>
</dbReference>
<dbReference type="AlphaFoldDB" id="A0AAE1BVL5"/>
<reference evidence="2" key="1">
    <citation type="submission" date="2023-10" db="EMBL/GenBank/DDBJ databases">
        <title>Genome assemblies of two species of porcelain crab, Petrolisthes cinctipes and Petrolisthes manimaculis (Anomura: Porcellanidae).</title>
        <authorList>
            <person name="Angst P."/>
        </authorList>
    </citation>
    <scope>NUCLEOTIDE SEQUENCE</scope>
    <source>
        <strain evidence="2">PB745_01</strain>
        <tissue evidence="2">Gill</tissue>
    </source>
</reference>
<feature type="region of interest" description="Disordered" evidence="1">
    <location>
        <begin position="62"/>
        <end position="81"/>
    </location>
</feature>
<dbReference type="EMBL" id="JAWQEG010005722">
    <property type="protein sequence ID" value="KAK3857012.1"/>
    <property type="molecule type" value="Genomic_DNA"/>
</dbReference>
<name>A0AAE1BVL5_PETCI</name>
<accession>A0AAE1BVL5</accession>
<feature type="compositionally biased region" description="Low complexity" evidence="1">
    <location>
        <begin position="62"/>
        <end position="79"/>
    </location>
</feature>
<keyword evidence="3" id="KW-1185">Reference proteome</keyword>
<gene>
    <name evidence="2" type="ORF">Pcinc_036709</name>
</gene>
<proteinExistence type="predicted"/>
<evidence type="ECO:0000313" key="2">
    <source>
        <dbReference type="EMBL" id="KAK3857012.1"/>
    </source>
</evidence>
<evidence type="ECO:0000313" key="3">
    <source>
        <dbReference type="Proteomes" id="UP001286313"/>
    </source>
</evidence>
<protein>
    <submittedName>
        <fullName evidence="2">Uncharacterized protein</fullName>
    </submittedName>
</protein>
<feature type="compositionally biased region" description="Low complexity" evidence="1">
    <location>
        <begin position="153"/>
        <end position="168"/>
    </location>
</feature>
<comment type="caution">
    <text evidence="2">The sequence shown here is derived from an EMBL/GenBank/DDBJ whole genome shotgun (WGS) entry which is preliminary data.</text>
</comment>
<feature type="compositionally biased region" description="Pro residues" evidence="1">
    <location>
        <begin position="138"/>
        <end position="152"/>
    </location>
</feature>